<dbReference type="AlphaFoldDB" id="A0A1Q1G189"/>
<evidence type="ECO:0000256" key="4">
    <source>
        <dbReference type="ARBA" id="ARBA00022801"/>
    </source>
</evidence>
<dbReference type="HAMAP" id="MF_00337">
    <property type="entry name" value="Exonuc_7_S"/>
    <property type="match status" value="1"/>
</dbReference>
<comment type="catalytic activity">
    <reaction evidence="6">
        <text>Exonucleolytic cleavage in either 5'- to 3'- or 3'- to 5'-direction to yield nucleoside 5'-phosphates.</text>
        <dbReference type="EC" id="3.1.11.6"/>
    </reaction>
</comment>
<comment type="caution">
    <text evidence="7">The sequence shown here is derived from an EMBL/GenBank/DDBJ whole genome shotgun (WGS) entry which is preliminary data.</text>
</comment>
<dbReference type="InterPro" id="IPR003761">
    <property type="entry name" value="Exonuc_VII_S"/>
</dbReference>
<evidence type="ECO:0000256" key="2">
    <source>
        <dbReference type="ARBA" id="ARBA00022490"/>
    </source>
</evidence>
<comment type="subcellular location">
    <subcellularLocation>
        <location evidence="6">Cytoplasm</location>
    </subcellularLocation>
</comment>
<reference evidence="7 8" key="1">
    <citation type="submission" date="2018-11" db="EMBL/GenBank/DDBJ databases">
        <title>Genomic Encyclopedia of Type Strains, Phase IV (KMG-IV): sequencing the most valuable type-strain genomes for metagenomic binning, comparative biology and taxonomic classification.</title>
        <authorList>
            <person name="Goeker M."/>
        </authorList>
    </citation>
    <scope>NUCLEOTIDE SEQUENCE [LARGE SCALE GENOMIC DNA]</scope>
    <source>
        <strain evidence="7 8">DSM 29158</strain>
    </source>
</reference>
<sequence length="77" mass="9039">MTNQNELNELNELTFEDMIRELKSINDQLSSDEISLDKAMELYERGVKLSNESKKRLQEAEYKVEELKKGQTELSNE</sequence>
<keyword evidence="8" id="KW-1185">Reference proteome</keyword>
<evidence type="ECO:0000256" key="3">
    <source>
        <dbReference type="ARBA" id="ARBA00022722"/>
    </source>
</evidence>
<comment type="function">
    <text evidence="6">Bidirectionally degrades single-stranded DNA into large acid-insoluble oligonucleotides, which are then degraded further into small acid-soluble oligonucleotides.</text>
</comment>
<dbReference type="SUPFAM" id="SSF116842">
    <property type="entry name" value="XseB-like"/>
    <property type="match status" value="1"/>
</dbReference>
<dbReference type="Gene3D" id="1.10.287.1040">
    <property type="entry name" value="Exonuclease VII, small subunit"/>
    <property type="match status" value="1"/>
</dbReference>
<dbReference type="GO" id="GO:0006308">
    <property type="term" value="P:DNA catabolic process"/>
    <property type="evidence" value="ECO:0007669"/>
    <property type="project" value="UniProtKB-UniRule"/>
</dbReference>
<dbReference type="GO" id="GO:0009318">
    <property type="term" value="C:exodeoxyribonuclease VII complex"/>
    <property type="evidence" value="ECO:0007669"/>
    <property type="project" value="UniProtKB-UniRule"/>
</dbReference>
<gene>
    <name evidence="6" type="primary">xseB</name>
    <name evidence="7" type="ORF">EDD62_0712</name>
</gene>
<dbReference type="Proteomes" id="UP000277108">
    <property type="component" value="Unassembled WGS sequence"/>
</dbReference>
<dbReference type="GO" id="GO:0005829">
    <property type="term" value="C:cytosol"/>
    <property type="evidence" value="ECO:0007669"/>
    <property type="project" value="TreeGrafter"/>
</dbReference>
<dbReference type="GO" id="GO:0008855">
    <property type="term" value="F:exodeoxyribonuclease VII activity"/>
    <property type="evidence" value="ECO:0007669"/>
    <property type="project" value="UniProtKB-UniRule"/>
</dbReference>
<dbReference type="EC" id="3.1.11.6" evidence="6"/>
<dbReference type="PANTHER" id="PTHR34137">
    <property type="entry name" value="EXODEOXYRIBONUCLEASE 7 SMALL SUBUNIT"/>
    <property type="match status" value="1"/>
</dbReference>
<dbReference type="InterPro" id="IPR037004">
    <property type="entry name" value="Exonuc_VII_ssu_sf"/>
</dbReference>
<dbReference type="RefSeq" id="WP_077140189.1">
    <property type="nucleotide sequence ID" value="NZ_CBCSGK010000003.1"/>
</dbReference>
<dbReference type="NCBIfam" id="TIGR01280">
    <property type="entry name" value="xseB"/>
    <property type="match status" value="1"/>
</dbReference>
<dbReference type="PIRSF" id="PIRSF006488">
    <property type="entry name" value="Exonuc_VII_S"/>
    <property type="match status" value="1"/>
</dbReference>
<dbReference type="Pfam" id="PF02609">
    <property type="entry name" value="Exonuc_VII_S"/>
    <property type="match status" value="1"/>
</dbReference>
<organism evidence="7 8">
    <name type="scientific">Abyssicoccus albus</name>
    <dbReference type="NCBI Taxonomy" id="1817405"/>
    <lineage>
        <taxon>Bacteria</taxon>
        <taxon>Bacillati</taxon>
        <taxon>Bacillota</taxon>
        <taxon>Bacilli</taxon>
        <taxon>Bacillales</taxon>
        <taxon>Abyssicoccaceae</taxon>
    </lineage>
</organism>
<keyword evidence="5 6" id="KW-0269">Exonuclease</keyword>
<comment type="subunit">
    <text evidence="6">Heterooligomer composed of large and small subunits.</text>
</comment>
<dbReference type="OrthoDB" id="1924430at2"/>
<dbReference type="PANTHER" id="PTHR34137:SF1">
    <property type="entry name" value="EXODEOXYRIBONUCLEASE 7 SMALL SUBUNIT"/>
    <property type="match status" value="1"/>
</dbReference>
<accession>A0A1Q1G189</accession>
<accession>A0A3N5BJM7</accession>
<comment type="similarity">
    <text evidence="1 6">Belongs to the XseB family.</text>
</comment>
<protein>
    <recommendedName>
        <fullName evidence="6">Exodeoxyribonuclease 7 small subunit</fullName>
        <ecNumber evidence="6">3.1.11.6</ecNumber>
    </recommendedName>
    <alternativeName>
        <fullName evidence="6">Exodeoxyribonuclease VII small subunit</fullName>
        <shortName evidence="6">Exonuclease VII small subunit</shortName>
    </alternativeName>
</protein>
<proteinExistence type="inferred from homology"/>
<dbReference type="EMBL" id="RKRK01000002">
    <property type="protein sequence ID" value="RPF58074.1"/>
    <property type="molecule type" value="Genomic_DNA"/>
</dbReference>
<keyword evidence="2 6" id="KW-0963">Cytoplasm</keyword>
<evidence type="ECO:0000313" key="8">
    <source>
        <dbReference type="Proteomes" id="UP000277108"/>
    </source>
</evidence>
<evidence type="ECO:0000256" key="1">
    <source>
        <dbReference type="ARBA" id="ARBA00009998"/>
    </source>
</evidence>
<keyword evidence="3 6" id="KW-0540">Nuclease</keyword>
<dbReference type="STRING" id="1849491.BVH56_03845"/>
<name>A0A1Q1G189_9BACL</name>
<evidence type="ECO:0000256" key="5">
    <source>
        <dbReference type="ARBA" id="ARBA00022839"/>
    </source>
</evidence>
<evidence type="ECO:0000313" key="7">
    <source>
        <dbReference type="EMBL" id="RPF58074.1"/>
    </source>
</evidence>
<keyword evidence="4 6" id="KW-0378">Hydrolase</keyword>
<evidence type="ECO:0000256" key="6">
    <source>
        <dbReference type="HAMAP-Rule" id="MF_00337"/>
    </source>
</evidence>